<dbReference type="InterPro" id="IPR013098">
    <property type="entry name" value="Ig_I-set"/>
</dbReference>
<evidence type="ECO:0000256" key="1">
    <source>
        <dbReference type="ARBA" id="ARBA00022433"/>
    </source>
</evidence>
<organism evidence="7 8">
    <name type="scientific">Aphidius gifuensis</name>
    <name type="common">Parasitoid wasp</name>
    <dbReference type="NCBI Taxonomy" id="684658"/>
    <lineage>
        <taxon>Eukaryota</taxon>
        <taxon>Metazoa</taxon>
        <taxon>Ecdysozoa</taxon>
        <taxon>Arthropoda</taxon>
        <taxon>Hexapoda</taxon>
        <taxon>Insecta</taxon>
        <taxon>Pterygota</taxon>
        <taxon>Neoptera</taxon>
        <taxon>Endopterygota</taxon>
        <taxon>Hymenoptera</taxon>
        <taxon>Apocrita</taxon>
        <taxon>Ichneumonoidea</taxon>
        <taxon>Braconidae</taxon>
        <taxon>Aphidiinae</taxon>
        <taxon>Aphidius</taxon>
    </lineage>
</organism>
<evidence type="ECO:0000313" key="8">
    <source>
        <dbReference type="Proteomes" id="UP000639338"/>
    </source>
</evidence>
<dbReference type="PANTHER" id="PTHR47633">
    <property type="entry name" value="IMMUNOGLOBULIN"/>
    <property type="match status" value="1"/>
</dbReference>
<dbReference type="SUPFAM" id="SSF48726">
    <property type="entry name" value="Immunoglobulin"/>
    <property type="match status" value="3"/>
</dbReference>
<dbReference type="GO" id="GO:0032982">
    <property type="term" value="C:myosin filament"/>
    <property type="evidence" value="ECO:0007669"/>
    <property type="project" value="UniProtKB-KW"/>
</dbReference>
<name>A0A835CMM1_APHGI</name>
<dbReference type="SMART" id="SM00408">
    <property type="entry name" value="IGc2"/>
    <property type="match status" value="3"/>
</dbReference>
<feature type="domain" description="Ig-like" evidence="6">
    <location>
        <begin position="975"/>
        <end position="1063"/>
    </location>
</feature>
<sequence length="1072" mass="120268">MDLNDQRILSGCSLLRADRFSTNKLQDASKSYDLTVSTKTAMNHRTERLPIKKCIKTEEIDRLTTNTIGVIKHENMKISTETTPRIQKQKRKTVAPRFVSPVTGMIVDQGNHVVLEGLIDGYPPPKVYWRKNGQELNEGVKTLFEHNHVCLELKNVNVCDAGRYTCIVENQVGEASSTADLIVKKTIFPPVFGKRLQAQIVKKNERAILEVEITGTPEPIVTWYKNDEPVMDIDGQLKQIGNCYLFIIEKADIKHAGKYMVNASNSGGEAQSVADFVVFEPIPDTMTENHKTIVYENIADKNLKIAEKKDQLPSAELTAEHVSTTKIAPSSTLKTILPVGNISSFPSMVCETELDNHVATTVNKHKNVNSSKNASRDEETQSIAYSDQHETKQEQKFHMKLQHQAPILPEPKNGNVPFYSMTETSEANSERIRSEDKSITRQDKLVEMPNTKLPEREQDNYVESTNSFESRNQNTESHSLKEKETDCQIIQEINENYDIKVDKLTKSYERSMEFQDSRKLSSESPPKSHVHGMLTKLEYPNYSEGINNTEIDFPYEKCKLSKLNTHITMLEDTTASGSPIHGTLMISRLVAQSESAEKMLGNFNLVPESNDKISLLRRHHDKPENFAKYKEEPVKNIDGHKLCINSHSKSQFHLSTNSNLFKESLLPKTSSDAFKIDSSSFSEHITGNAQRVHPKIGVKQSNQETREEVIANSDGSVTKADIESSSSIETWSSSSGKNVTKNILPASVIQPEVFNSGVGKNAISHMTDDNKNYSRNKECFYEKKTMRDLNASDSVKNVSSKTFHGLYPIFKGTSATLPKLIDPAVGRFGDNINSKCSHNFHGVACTSKSYSGSNKNGPSINKNCLPPYIDNSQIRTYQYQPSSENIMEARSNKSKMHDFFGIDSQQGDDNIADMNKRSFFDAVFQTTDVMNSCLKSQQSSTKSIIKGPSVALDGKQKCRRNCLQPYFVNLQENAPVFTTPLKNIAVINGQTARFECIVRAHSQPEIVWFREAIRITDADNLEVYYRNGICRLIIPNALPENAGMYTCLASNNHGANSTSASLQVSGERRVLY</sequence>
<dbReference type="InterPro" id="IPR013783">
    <property type="entry name" value="Ig-like_fold"/>
</dbReference>
<keyword evidence="4" id="KW-0393">Immunoglobulin domain</keyword>
<keyword evidence="8" id="KW-1185">Reference proteome</keyword>
<dbReference type="InterPro" id="IPR007110">
    <property type="entry name" value="Ig-like_dom"/>
</dbReference>
<dbReference type="Gene3D" id="2.60.40.10">
    <property type="entry name" value="Immunoglobulins"/>
    <property type="match status" value="3"/>
</dbReference>
<dbReference type="EMBL" id="JACMRX010000005">
    <property type="protein sequence ID" value="KAF7989939.1"/>
    <property type="molecule type" value="Genomic_DNA"/>
</dbReference>
<feature type="domain" description="Ig-like" evidence="6">
    <location>
        <begin position="96"/>
        <end position="182"/>
    </location>
</feature>
<evidence type="ECO:0000256" key="2">
    <source>
        <dbReference type="ARBA" id="ARBA00022889"/>
    </source>
</evidence>
<dbReference type="InterPro" id="IPR003598">
    <property type="entry name" value="Ig_sub2"/>
</dbReference>
<evidence type="ECO:0000256" key="4">
    <source>
        <dbReference type="ARBA" id="ARBA00023319"/>
    </source>
</evidence>
<evidence type="ECO:0000256" key="5">
    <source>
        <dbReference type="SAM" id="MobiDB-lite"/>
    </source>
</evidence>
<feature type="region of interest" description="Disordered" evidence="5">
    <location>
        <begin position="452"/>
        <end position="483"/>
    </location>
</feature>
<dbReference type="FunFam" id="2.60.40.10:FF:000557">
    <property type="entry name" value="Myosin binding protein Ha"/>
    <property type="match status" value="1"/>
</dbReference>
<dbReference type="PANTHER" id="PTHR47633:SF4">
    <property type="entry name" value="MYOPALLADIN ISOFORM X1"/>
    <property type="match status" value="1"/>
</dbReference>
<dbReference type="GO" id="GO:0004672">
    <property type="term" value="F:protein kinase activity"/>
    <property type="evidence" value="ECO:0007669"/>
    <property type="project" value="TreeGrafter"/>
</dbReference>
<protein>
    <recommendedName>
        <fullName evidence="6">Ig-like domain-containing protein</fullName>
    </recommendedName>
</protein>
<keyword evidence="2" id="KW-0130">Cell adhesion</keyword>
<dbReference type="OrthoDB" id="2152335at2759"/>
<dbReference type="FunFam" id="2.60.40.10:FF:000107">
    <property type="entry name" value="Myosin, light chain kinase a"/>
    <property type="match status" value="2"/>
</dbReference>
<proteinExistence type="predicted"/>
<dbReference type="Pfam" id="PF07679">
    <property type="entry name" value="I-set"/>
    <property type="match status" value="3"/>
</dbReference>
<accession>A0A835CMM1</accession>
<comment type="caution">
    <text evidence="7">The sequence shown here is derived from an EMBL/GenBank/DDBJ whole genome shotgun (WGS) entry which is preliminary data.</text>
</comment>
<dbReference type="InterPro" id="IPR003599">
    <property type="entry name" value="Ig_sub"/>
</dbReference>
<evidence type="ECO:0000256" key="3">
    <source>
        <dbReference type="ARBA" id="ARBA00023179"/>
    </source>
</evidence>
<dbReference type="AlphaFoldDB" id="A0A835CMM1"/>
<dbReference type="PROSITE" id="PS50835">
    <property type="entry name" value="IG_LIKE"/>
    <property type="match status" value="3"/>
</dbReference>
<evidence type="ECO:0000313" key="7">
    <source>
        <dbReference type="EMBL" id="KAF7989939.1"/>
    </source>
</evidence>
<feature type="compositionally biased region" description="Polar residues" evidence="5">
    <location>
        <begin position="461"/>
        <end position="477"/>
    </location>
</feature>
<dbReference type="GO" id="GO:0007155">
    <property type="term" value="P:cell adhesion"/>
    <property type="evidence" value="ECO:0007669"/>
    <property type="project" value="UniProtKB-KW"/>
</dbReference>
<dbReference type="SMART" id="SM00409">
    <property type="entry name" value="IG"/>
    <property type="match status" value="3"/>
</dbReference>
<gene>
    <name evidence="7" type="ORF">HCN44_008613</name>
</gene>
<reference evidence="7 8" key="1">
    <citation type="submission" date="2020-08" db="EMBL/GenBank/DDBJ databases">
        <title>Aphidius gifuensis genome sequencing and assembly.</title>
        <authorList>
            <person name="Du Z."/>
        </authorList>
    </citation>
    <scope>NUCLEOTIDE SEQUENCE [LARGE SCALE GENOMIC DNA]</scope>
    <source>
        <strain evidence="7">YNYX2018</strain>
        <tissue evidence="7">Adults</tissue>
    </source>
</reference>
<feature type="domain" description="Ig-like" evidence="6">
    <location>
        <begin position="189"/>
        <end position="274"/>
    </location>
</feature>
<dbReference type="InterPro" id="IPR036179">
    <property type="entry name" value="Ig-like_dom_sf"/>
</dbReference>
<dbReference type="Proteomes" id="UP000639338">
    <property type="component" value="Unassembled WGS sequence"/>
</dbReference>
<keyword evidence="1" id="KW-0787">Thick filament</keyword>
<evidence type="ECO:0000259" key="6">
    <source>
        <dbReference type="PROSITE" id="PS50835"/>
    </source>
</evidence>
<keyword evidence="3" id="KW-0514">Muscle protein</keyword>